<dbReference type="Proteomes" id="UP000199268">
    <property type="component" value="Unassembled WGS sequence"/>
</dbReference>
<accession>A0A1C4A4X2</accession>
<dbReference type="InterPro" id="IPR006015">
    <property type="entry name" value="Universal_stress_UspA"/>
</dbReference>
<feature type="domain" description="UspA" evidence="2">
    <location>
        <begin position="49"/>
        <end position="187"/>
    </location>
</feature>
<dbReference type="Pfam" id="PF00582">
    <property type="entry name" value="Usp"/>
    <property type="match status" value="1"/>
</dbReference>
<dbReference type="SUPFAM" id="SSF52402">
    <property type="entry name" value="Adenine nucleotide alpha hydrolases-like"/>
    <property type="match status" value="1"/>
</dbReference>
<sequence>MGDGPSFAVFIINYWGKHDYRGNLSLKVMTVSMLDYKRRLRYMEIGKQFKHILVAVDDSYLGQMALVNAIHQAREDEAKLTIVSIFEKGQLSVFDFFSKEKTTAAEDDVRRALDRYRQMALENGLTDVDIRIAEGEPGEVIVKDVIPAVQPDMVVIGSNSQKGTEKYFGSQSSYIANHAPVTVMIVR</sequence>
<name>A0A1C4A4X2_9LACO</name>
<dbReference type="InterPro" id="IPR014729">
    <property type="entry name" value="Rossmann-like_a/b/a_fold"/>
</dbReference>
<protein>
    <submittedName>
        <fullName evidence="3">Nucleotide-binding universal stress protein, UspA family</fullName>
    </submittedName>
</protein>
<dbReference type="CDD" id="cd00293">
    <property type="entry name" value="USP-like"/>
    <property type="match status" value="1"/>
</dbReference>
<dbReference type="EMBL" id="FMAO01000004">
    <property type="protein sequence ID" value="SCB89698.1"/>
    <property type="molecule type" value="Genomic_DNA"/>
</dbReference>
<keyword evidence="4" id="KW-1185">Reference proteome</keyword>
<evidence type="ECO:0000256" key="1">
    <source>
        <dbReference type="ARBA" id="ARBA00008791"/>
    </source>
</evidence>
<comment type="similarity">
    <text evidence="1">Belongs to the universal stress protein A family.</text>
</comment>
<dbReference type="InterPro" id="IPR006016">
    <property type="entry name" value="UspA"/>
</dbReference>
<dbReference type="Gene3D" id="3.40.50.620">
    <property type="entry name" value="HUPs"/>
    <property type="match status" value="1"/>
</dbReference>
<dbReference type="AlphaFoldDB" id="A0A1C4A4X2"/>
<gene>
    <name evidence="3" type="ORF">GA0061074_1048</name>
</gene>
<evidence type="ECO:0000313" key="3">
    <source>
        <dbReference type="EMBL" id="SCB89698.1"/>
    </source>
</evidence>
<organism evidence="3 4">
    <name type="scientific">Weissella bombi</name>
    <dbReference type="NCBI Taxonomy" id="1505725"/>
    <lineage>
        <taxon>Bacteria</taxon>
        <taxon>Bacillati</taxon>
        <taxon>Bacillota</taxon>
        <taxon>Bacilli</taxon>
        <taxon>Lactobacillales</taxon>
        <taxon>Lactobacillaceae</taxon>
        <taxon>Weissella</taxon>
    </lineage>
</organism>
<proteinExistence type="inferred from homology"/>
<evidence type="ECO:0000313" key="4">
    <source>
        <dbReference type="Proteomes" id="UP000199268"/>
    </source>
</evidence>
<dbReference type="STRING" id="1505725.GA0061074_1048"/>
<dbReference type="PANTHER" id="PTHR46268:SF6">
    <property type="entry name" value="UNIVERSAL STRESS PROTEIN UP12"/>
    <property type="match status" value="1"/>
</dbReference>
<dbReference type="PRINTS" id="PR01438">
    <property type="entry name" value="UNVRSLSTRESS"/>
</dbReference>
<evidence type="ECO:0000259" key="2">
    <source>
        <dbReference type="Pfam" id="PF00582"/>
    </source>
</evidence>
<dbReference type="PANTHER" id="PTHR46268">
    <property type="entry name" value="STRESS RESPONSE PROTEIN NHAX"/>
    <property type="match status" value="1"/>
</dbReference>
<reference evidence="4" key="1">
    <citation type="submission" date="2016-08" db="EMBL/GenBank/DDBJ databases">
        <authorList>
            <person name="Varghese N."/>
            <person name="Submissions Spin"/>
        </authorList>
    </citation>
    <scope>NUCLEOTIDE SEQUENCE [LARGE SCALE GENOMIC DNA]</scope>
    <source>
        <strain evidence="4">R-53094</strain>
    </source>
</reference>